<sequence length="194" mass="21654">MVEVRSQASKGLEKDKLLRKAACDYCQVKNSSEFLADSIIVRFSCVADPRVKTIMSNNKARQQAHRNKKKALQTEINRLSGADPNSNFGHTLRDRSIADLEESLRQLQVAHSQNSTQIEGNGDANNQGMELDDDGAASQRAAMSPSAGSEFGIWTSFQHDLDFMLQHESTGEVAYDPDELQGWGYEDHDDPYYP</sequence>
<evidence type="ECO:0000313" key="2">
    <source>
        <dbReference type="EMBL" id="ODO06541.1"/>
    </source>
</evidence>
<dbReference type="Proteomes" id="UP000095149">
    <property type="component" value="Unassembled WGS sequence"/>
</dbReference>
<reference evidence="2 3" key="1">
    <citation type="submission" date="2016-06" db="EMBL/GenBank/DDBJ databases">
        <title>Evolution of pathogenesis and genome organization in the Tremellales.</title>
        <authorList>
            <person name="Cuomo C."/>
            <person name="Litvintseva A."/>
            <person name="Heitman J."/>
            <person name="Chen Y."/>
            <person name="Sun S."/>
            <person name="Springer D."/>
            <person name="Dromer F."/>
            <person name="Young S."/>
            <person name="Zeng Q."/>
            <person name="Chapman S."/>
            <person name="Gujja S."/>
            <person name="Saif S."/>
            <person name="Birren B."/>
        </authorList>
    </citation>
    <scope>NUCLEOTIDE SEQUENCE [LARGE SCALE GENOMIC DNA]</scope>
    <source>
        <strain evidence="2 3">CBS 6273</strain>
    </source>
</reference>
<evidence type="ECO:0000313" key="3">
    <source>
        <dbReference type="Proteomes" id="UP000095149"/>
    </source>
</evidence>
<organism evidence="2 3">
    <name type="scientific">Cryptococcus amylolentus CBS 6273</name>
    <dbReference type="NCBI Taxonomy" id="1296118"/>
    <lineage>
        <taxon>Eukaryota</taxon>
        <taxon>Fungi</taxon>
        <taxon>Dikarya</taxon>
        <taxon>Basidiomycota</taxon>
        <taxon>Agaricomycotina</taxon>
        <taxon>Tremellomycetes</taxon>
        <taxon>Tremellales</taxon>
        <taxon>Cryptococcaceae</taxon>
        <taxon>Cryptococcus</taxon>
    </lineage>
</organism>
<evidence type="ECO:0000256" key="1">
    <source>
        <dbReference type="SAM" id="MobiDB-lite"/>
    </source>
</evidence>
<proteinExistence type="predicted"/>
<gene>
    <name evidence="2" type="ORF">I350_03896</name>
</gene>
<accession>A0A1E3K0I8</accession>
<name>A0A1E3K0I8_9TREE</name>
<comment type="caution">
    <text evidence="2">The sequence shown here is derived from an EMBL/GenBank/DDBJ whole genome shotgun (WGS) entry which is preliminary data.</text>
</comment>
<dbReference type="OrthoDB" id="10380696at2759"/>
<dbReference type="EMBL" id="MEKH01000006">
    <property type="protein sequence ID" value="ODO06541.1"/>
    <property type="molecule type" value="Genomic_DNA"/>
</dbReference>
<dbReference type="AlphaFoldDB" id="A0A1E3K0I8"/>
<feature type="region of interest" description="Disordered" evidence="1">
    <location>
        <begin position="111"/>
        <end position="144"/>
    </location>
</feature>
<protein>
    <submittedName>
        <fullName evidence="2">Uncharacterized protein</fullName>
    </submittedName>
</protein>
<feature type="compositionally biased region" description="Polar residues" evidence="1">
    <location>
        <begin position="111"/>
        <end position="128"/>
    </location>
</feature>